<dbReference type="GO" id="GO:0008236">
    <property type="term" value="F:serine-type peptidase activity"/>
    <property type="evidence" value="ECO:0007669"/>
    <property type="project" value="UniProtKB-KW"/>
</dbReference>
<evidence type="ECO:0000256" key="1">
    <source>
        <dbReference type="ARBA" id="ARBA00006534"/>
    </source>
</evidence>
<organism evidence="5 6">
    <name type="scientific">Aquibacillus halophilus</name>
    <dbReference type="NCBI Taxonomy" id="930132"/>
    <lineage>
        <taxon>Bacteria</taxon>
        <taxon>Bacillati</taxon>
        <taxon>Bacillota</taxon>
        <taxon>Bacilli</taxon>
        <taxon>Bacillales</taxon>
        <taxon>Bacillaceae</taxon>
        <taxon>Aquibacillus</taxon>
    </lineage>
</organism>
<keyword evidence="6" id="KW-1185">Reference proteome</keyword>
<gene>
    <name evidence="5" type="ORF">GH741_13470</name>
</gene>
<evidence type="ECO:0000313" key="6">
    <source>
        <dbReference type="Proteomes" id="UP000799092"/>
    </source>
</evidence>
<dbReference type="CDD" id="cd03129">
    <property type="entry name" value="GAT1_Peptidase_E_like"/>
    <property type="match status" value="1"/>
</dbReference>
<dbReference type="AlphaFoldDB" id="A0A6A8DIV5"/>
<evidence type="ECO:0000256" key="2">
    <source>
        <dbReference type="ARBA" id="ARBA00022670"/>
    </source>
</evidence>
<keyword evidence="2" id="KW-0645">Protease</keyword>
<dbReference type="Proteomes" id="UP000799092">
    <property type="component" value="Unassembled WGS sequence"/>
</dbReference>
<keyword evidence="3" id="KW-0378">Hydrolase</keyword>
<reference evidence="5" key="1">
    <citation type="submission" date="2019-11" db="EMBL/GenBank/DDBJ databases">
        <authorList>
            <person name="Li J."/>
        </authorList>
    </citation>
    <scope>NUCLEOTIDE SEQUENCE</scope>
    <source>
        <strain evidence="5">B6B</strain>
    </source>
</reference>
<dbReference type="GO" id="GO:0006508">
    <property type="term" value="P:proteolysis"/>
    <property type="evidence" value="ECO:0007669"/>
    <property type="project" value="UniProtKB-KW"/>
</dbReference>
<dbReference type="Gene3D" id="3.40.50.880">
    <property type="match status" value="1"/>
</dbReference>
<comment type="caution">
    <text evidence="5">The sequence shown here is derived from an EMBL/GenBank/DDBJ whole genome shotgun (WGS) entry which is preliminary data.</text>
</comment>
<proteinExistence type="inferred from homology"/>
<name>A0A6A8DIV5_9BACI</name>
<dbReference type="PANTHER" id="PTHR36175">
    <property type="entry name" value="CYANOPHYCINASE"/>
    <property type="match status" value="1"/>
</dbReference>
<protein>
    <submittedName>
        <fullName evidence="5">Peptidase S51</fullName>
    </submittedName>
</protein>
<dbReference type="SUPFAM" id="SSF52317">
    <property type="entry name" value="Class I glutamine amidotransferase-like"/>
    <property type="match status" value="1"/>
</dbReference>
<dbReference type="Pfam" id="PF03575">
    <property type="entry name" value="Peptidase_S51"/>
    <property type="match status" value="1"/>
</dbReference>
<sequence>MNKDSYLFLFGGNPSQEEASVAFAKKAGGAQAKIALLLIYRDGWQEYLPRYTKYWIEDGVKDKNIHVIISDQNGKIDYSYAKEVIQSSTGIFIGGGHTETYHAIYTSEPFKSLIQNKYNSGVPIAGNSAGALLSTTTVLLSPIDTNNEKAMIINGLGLLSNVLISVHYTKWNDAENLKKGLLKTGIKIGYGIDDQACLIFKNNKVHSYLGEEHVHILEIEE</sequence>
<dbReference type="InterPro" id="IPR005320">
    <property type="entry name" value="Peptidase_S51"/>
</dbReference>
<comment type="similarity">
    <text evidence="1">Belongs to the peptidase S51 family.</text>
</comment>
<dbReference type="OrthoDB" id="65372at2"/>
<keyword evidence="4" id="KW-0720">Serine protease</keyword>
<accession>A0A6A8DIV5</accession>
<dbReference type="RefSeq" id="WP_153737307.1">
    <property type="nucleotide sequence ID" value="NZ_WJNG01000011.1"/>
</dbReference>
<evidence type="ECO:0000313" key="5">
    <source>
        <dbReference type="EMBL" id="MRH43681.1"/>
    </source>
</evidence>
<evidence type="ECO:0000256" key="4">
    <source>
        <dbReference type="ARBA" id="ARBA00022825"/>
    </source>
</evidence>
<dbReference type="InterPro" id="IPR029062">
    <property type="entry name" value="Class_I_gatase-like"/>
</dbReference>
<dbReference type="PANTHER" id="PTHR36175:SF1">
    <property type="entry name" value="CYANOPHYCINASE"/>
    <property type="match status" value="1"/>
</dbReference>
<evidence type="ECO:0000256" key="3">
    <source>
        <dbReference type="ARBA" id="ARBA00022801"/>
    </source>
</evidence>
<dbReference type="EMBL" id="WJNG01000011">
    <property type="protein sequence ID" value="MRH43681.1"/>
    <property type="molecule type" value="Genomic_DNA"/>
</dbReference>